<organism evidence="11 12">
    <name type="scientific">Brucella gallinifaecis</name>
    <dbReference type="NCBI Taxonomy" id="215590"/>
    <lineage>
        <taxon>Bacteria</taxon>
        <taxon>Pseudomonadati</taxon>
        <taxon>Pseudomonadota</taxon>
        <taxon>Alphaproteobacteria</taxon>
        <taxon>Hyphomicrobiales</taxon>
        <taxon>Brucellaceae</taxon>
        <taxon>Brucella/Ochrobactrum group</taxon>
        <taxon>Brucella</taxon>
    </lineage>
</organism>
<evidence type="ECO:0000256" key="3">
    <source>
        <dbReference type="ARBA" id="ARBA00005417"/>
    </source>
</evidence>
<dbReference type="GO" id="GO:0016887">
    <property type="term" value="F:ATP hydrolysis activity"/>
    <property type="evidence" value="ECO:0007669"/>
    <property type="project" value="InterPro"/>
</dbReference>
<dbReference type="InterPro" id="IPR030679">
    <property type="entry name" value="ABC_ATPase_HisP-typ"/>
</dbReference>
<accession>A0A502BJP1</accession>
<dbReference type="PIRSF" id="PIRSF039085">
    <property type="entry name" value="ABC_ATPase_HisP"/>
    <property type="match status" value="1"/>
</dbReference>
<evidence type="ECO:0000256" key="9">
    <source>
        <dbReference type="ARBA" id="ARBA00023136"/>
    </source>
</evidence>
<dbReference type="PROSITE" id="PS00211">
    <property type="entry name" value="ABC_TRANSPORTER_1"/>
    <property type="match status" value="1"/>
</dbReference>
<dbReference type="SMART" id="SM00382">
    <property type="entry name" value="AAA"/>
    <property type="match status" value="1"/>
</dbReference>
<dbReference type="FunFam" id="3.40.50.300:FF:000020">
    <property type="entry name" value="Amino acid ABC transporter ATP-binding component"/>
    <property type="match status" value="1"/>
</dbReference>
<protein>
    <submittedName>
        <fullName evidence="11">Amino acid ABC transporter ATP-binding protein</fullName>
    </submittedName>
</protein>
<keyword evidence="9" id="KW-0472">Membrane</keyword>
<dbReference type="InterPro" id="IPR017871">
    <property type="entry name" value="ABC_transporter-like_CS"/>
</dbReference>
<feature type="domain" description="ABC transporter" evidence="10">
    <location>
        <begin position="4"/>
        <end position="247"/>
    </location>
</feature>
<dbReference type="SUPFAM" id="SSF52540">
    <property type="entry name" value="P-loop containing nucleoside triphosphate hydrolases"/>
    <property type="match status" value="1"/>
</dbReference>
<evidence type="ECO:0000256" key="1">
    <source>
        <dbReference type="ARBA" id="ARBA00004202"/>
    </source>
</evidence>
<evidence type="ECO:0000259" key="10">
    <source>
        <dbReference type="PROSITE" id="PS50893"/>
    </source>
</evidence>
<comment type="subcellular location">
    <subcellularLocation>
        <location evidence="2">Cell inner membrane</location>
    </subcellularLocation>
    <subcellularLocation>
        <location evidence="1">Cell membrane</location>
        <topology evidence="1">Peripheral membrane protein</topology>
    </subcellularLocation>
</comment>
<dbReference type="EMBL" id="VEWJ01000013">
    <property type="protein sequence ID" value="TPF74284.1"/>
    <property type="molecule type" value="Genomic_DNA"/>
</dbReference>
<keyword evidence="5" id="KW-1003">Cell membrane</keyword>
<dbReference type="PANTHER" id="PTHR43166">
    <property type="entry name" value="AMINO ACID IMPORT ATP-BINDING PROTEIN"/>
    <property type="match status" value="1"/>
</dbReference>
<dbReference type="GO" id="GO:0015424">
    <property type="term" value="F:ABC-type amino acid transporter activity"/>
    <property type="evidence" value="ECO:0007669"/>
    <property type="project" value="InterPro"/>
</dbReference>
<comment type="similarity">
    <text evidence="3">Belongs to the ABC transporter superfamily.</text>
</comment>
<dbReference type="InterPro" id="IPR003439">
    <property type="entry name" value="ABC_transporter-like_ATP-bd"/>
</dbReference>
<dbReference type="Pfam" id="PF00005">
    <property type="entry name" value="ABC_tran"/>
    <property type="match status" value="1"/>
</dbReference>
<keyword evidence="12" id="KW-1185">Reference proteome</keyword>
<sequence>MSMIAARNIHKRFGTRDVLKGIDLDINEGETVVLLGASGSGKSTVLRCMNFLEMLTSGEIYLNHKRVGTPDSKGGMQYSQEELRHLRQRVGMVFQQFNLFPHLSVEENVMIAQRKVLGRSKAEARERAHHYLEKVGLAEKIKEYPSRLSGGQQQRVAIARSLAMEPDVMLFDEATSALDPELVGEVLMTMKSLATEGMTMLIVTHELGFAYNVANRIAFLHDGKIIEEGTPDDVLVHPQNERTQAFLRGHTAFRLPTA</sequence>
<dbReference type="CDD" id="cd03262">
    <property type="entry name" value="ABC_HisP_GlnQ"/>
    <property type="match status" value="1"/>
</dbReference>
<dbReference type="AlphaFoldDB" id="A0A502BJP1"/>
<evidence type="ECO:0000313" key="12">
    <source>
        <dbReference type="Proteomes" id="UP000315388"/>
    </source>
</evidence>
<keyword evidence="4" id="KW-0813">Transport</keyword>
<dbReference type="PANTHER" id="PTHR43166:SF9">
    <property type="entry name" value="GLUTAMATE_ASPARTATE IMPORT ATP-BINDING PROTEIN GLTL"/>
    <property type="match status" value="1"/>
</dbReference>
<dbReference type="InterPro" id="IPR003593">
    <property type="entry name" value="AAA+_ATPase"/>
</dbReference>
<evidence type="ECO:0000256" key="6">
    <source>
        <dbReference type="ARBA" id="ARBA00022741"/>
    </source>
</evidence>
<proteinExistence type="inferred from homology"/>
<evidence type="ECO:0000313" key="11">
    <source>
        <dbReference type="EMBL" id="TPF74284.1"/>
    </source>
</evidence>
<dbReference type="GO" id="GO:0005886">
    <property type="term" value="C:plasma membrane"/>
    <property type="evidence" value="ECO:0007669"/>
    <property type="project" value="UniProtKB-SubCell"/>
</dbReference>
<keyword evidence="6" id="KW-0547">Nucleotide-binding</keyword>
<dbReference type="Proteomes" id="UP000315388">
    <property type="component" value="Unassembled WGS sequence"/>
</dbReference>
<evidence type="ECO:0000256" key="4">
    <source>
        <dbReference type="ARBA" id="ARBA00022448"/>
    </source>
</evidence>
<reference evidence="11 12" key="1">
    <citation type="journal article" date="2003" name="Int. J. Syst. Evol. Microbiol.">
        <title>Towards a standardized format for the description of a novel species (of an established genus): Ochrobactrum gallinifaecis sp. nov.</title>
        <authorList>
            <person name="Kampfer P."/>
            <person name="Buczolits S."/>
            <person name="Albrecht A."/>
            <person name="Busse H.J."/>
            <person name="Stackebrandt E."/>
        </authorList>
    </citation>
    <scope>NUCLEOTIDE SEQUENCE [LARGE SCALE GENOMIC DNA]</scope>
    <source>
        <strain evidence="11 12">ISO 196</strain>
    </source>
</reference>
<evidence type="ECO:0000256" key="5">
    <source>
        <dbReference type="ARBA" id="ARBA00022475"/>
    </source>
</evidence>
<evidence type="ECO:0000256" key="8">
    <source>
        <dbReference type="ARBA" id="ARBA00022970"/>
    </source>
</evidence>
<keyword evidence="7 11" id="KW-0067">ATP-binding</keyword>
<keyword evidence="8" id="KW-0029">Amino-acid transport</keyword>
<dbReference type="InterPro" id="IPR050086">
    <property type="entry name" value="MetN_ABC_transporter-like"/>
</dbReference>
<name>A0A502BJP1_9HYPH</name>
<dbReference type="Gene3D" id="3.40.50.300">
    <property type="entry name" value="P-loop containing nucleotide triphosphate hydrolases"/>
    <property type="match status" value="1"/>
</dbReference>
<evidence type="ECO:0000256" key="2">
    <source>
        <dbReference type="ARBA" id="ARBA00004533"/>
    </source>
</evidence>
<evidence type="ECO:0000256" key="7">
    <source>
        <dbReference type="ARBA" id="ARBA00022840"/>
    </source>
</evidence>
<comment type="caution">
    <text evidence="11">The sequence shown here is derived from an EMBL/GenBank/DDBJ whole genome shotgun (WGS) entry which is preliminary data.</text>
</comment>
<dbReference type="InterPro" id="IPR027417">
    <property type="entry name" value="P-loop_NTPase"/>
</dbReference>
<gene>
    <name evidence="11" type="ORF">FHY56_15140</name>
</gene>
<dbReference type="PROSITE" id="PS50893">
    <property type="entry name" value="ABC_TRANSPORTER_2"/>
    <property type="match status" value="1"/>
</dbReference>
<dbReference type="GO" id="GO:0005524">
    <property type="term" value="F:ATP binding"/>
    <property type="evidence" value="ECO:0007669"/>
    <property type="project" value="UniProtKB-KW"/>
</dbReference>